<dbReference type="SUPFAM" id="SSF53092">
    <property type="entry name" value="Creatinase/prolidase N-terminal domain"/>
    <property type="match status" value="1"/>
</dbReference>
<evidence type="ECO:0000256" key="3">
    <source>
        <dbReference type="ARBA" id="ARBA00022723"/>
    </source>
</evidence>
<dbReference type="InterPro" id="IPR036005">
    <property type="entry name" value="Creatinase/aminopeptidase-like"/>
</dbReference>
<feature type="domain" description="Aminopeptidase P N-terminal" evidence="7">
    <location>
        <begin position="69"/>
        <end position="206"/>
    </location>
</feature>
<reference evidence="8 9" key="1">
    <citation type="journal article" date="2010" name="Nat. Biotechnol.">
        <title>Genome sequence of the model mushroom Schizophyllum commune.</title>
        <authorList>
            <person name="Ohm R.A."/>
            <person name="de Jong J.F."/>
            <person name="Lugones L.G."/>
            <person name="Aerts A."/>
            <person name="Kothe E."/>
            <person name="Stajich J.E."/>
            <person name="de Vries R.P."/>
            <person name="Record E."/>
            <person name="Levasseur A."/>
            <person name="Baker S.E."/>
            <person name="Bartholomew K.A."/>
            <person name="Coutinho P.M."/>
            <person name="Erdmann S."/>
            <person name="Fowler T.J."/>
            <person name="Gathman A.C."/>
            <person name="Lombard V."/>
            <person name="Henrissat B."/>
            <person name="Knabe N."/>
            <person name="Kuees U."/>
            <person name="Lilly W.W."/>
            <person name="Lindquist E."/>
            <person name="Lucas S."/>
            <person name="Magnuson J.K."/>
            <person name="Piumi F."/>
            <person name="Raudaskoski M."/>
            <person name="Salamov A."/>
            <person name="Schmutz J."/>
            <person name="Schwarze F.W.M.R."/>
            <person name="vanKuyk P.A."/>
            <person name="Horton J.S."/>
            <person name="Grigoriev I.V."/>
            <person name="Woesten H.A.B."/>
        </authorList>
    </citation>
    <scope>NUCLEOTIDE SEQUENCE [LARGE SCALE GENOMIC DNA]</scope>
    <source>
        <strain evidence="9">H4-8 / FGSC 9210</strain>
    </source>
</reference>
<dbReference type="GO" id="GO:0030145">
    <property type="term" value="F:manganese ion binding"/>
    <property type="evidence" value="ECO:0007669"/>
    <property type="project" value="InterPro"/>
</dbReference>
<proteinExistence type="inferred from homology"/>
<evidence type="ECO:0000313" key="8">
    <source>
        <dbReference type="EMBL" id="EFJ04061.1"/>
    </source>
</evidence>
<sequence>MLSRGLASRAAGSSVLRSALRRVDCRKQRLARWMATEAHQAADKPTKYGQPLYQSHPHLVQPGELTPGIPQEEYERRRKALMDSLPDNSVVVCAAAPIKYMSGDQPSYKYRQSSDFWYLTGFEEPDSAVILEKTSTSKGYRMTLFCSGKNLAQEKWDGAKTGLSEATAIFGADDARSIDHFNDHLRSLTPLYSNIYTDLDSPSQRRGRSRSGPKHLTLFNPAKNPLPLSPEVARLRAIKSDAEVRVMRAAADISARAHAKTMRFAKPGMNESQIAAHFAYLCAMSGAQRQAYVPVVASGPNALIIHYTSNNQLVRAGELVLIDAACEYNGYASDITRTFPASGVFSPAQRDIYQAVLSAQRELVKMCTASSGHSLYSIHRESRAMLRAELNQLPRFQLDLADVDILYPHFVSHPIGIDLHESSSFDRSGKLQAGMVITIEPGIYVPPTAQFPKHFHDIGVRIEDEVVVGERHPTVLTVSAPKEVADVEGACQGLLGLEPY</sequence>
<dbReference type="AlphaFoldDB" id="D8PL84"/>
<keyword evidence="5" id="KW-0464">Manganese</keyword>
<dbReference type="GO" id="GO:0070006">
    <property type="term" value="F:metalloaminopeptidase activity"/>
    <property type="evidence" value="ECO:0007669"/>
    <property type="project" value="InterPro"/>
</dbReference>
<dbReference type="EMBL" id="GL377302">
    <property type="protein sequence ID" value="EFJ04061.1"/>
    <property type="molecule type" value="Genomic_DNA"/>
</dbReference>
<dbReference type="Pfam" id="PF05195">
    <property type="entry name" value="AMP_N"/>
    <property type="match status" value="1"/>
</dbReference>
<dbReference type="Gene3D" id="3.90.230.10">
    <property type="entry name" value="Creatinase/methionine aminopeptidase superfamily"/>
    <property type="match status" value="1"/>
</dbReference>
<dbReference type="InterPro" id="IPR007865">
    <property type="entry name" value="Aminopep_P_N"/>
</dbReference>
<evidence type="ECO:0000256" key="4">
    <source>
        <dbReference type="ARBA" id="ARBA00022801"/>
    </source>
</evidence>
<dbReference type="InterPro" id="IPR052433">
    <property type="entry name" value="X-Pro_dipept-like"/>
</dbReference>
<dbReference type="STRING" id="578458.D8PL84"/>
<dbReference type="GO" id="GO:0006508">
    <property type="term" value="P:proteolysis"/>
    <property type="evidence" value="ECO:0007669"/>
    <property type="project" value="TreeGrafter"/>
</dbReference>
<feature type="region of interest" description="Disordered" evidence="6">
    <location>
        <begin position="199"/>
        <end position="222"/>
    </location>
</feature>
<evidence type="ECO:0000256" key="1">
    <source>
        <dbReference type="ARBA" id="ARBA00001936"/>
    </source>
</evidence>
<dbReference type="GO" id="GO:0005739">
    <property type="term" value="C:mitochondrion"/>
    <property type="evidence" value="ECO:0007669"/>
    <property type="project" value="TreeGrafter"/>
</dbReference>
<dbReference type="OMA" id="DSYFWYL"/>
<dbReference type="Pfam" id="PF00557">
    <property type="entry name" value="Peptidase_M24"/>
    <property type="match status" value="1"/>
</dbReference>
<dbReference type="VEuPathDB" id="FungiDB:SCHCODRAFT_02527674"/>
<evidence type="ECO:0000313" key="9">
    <source>
        <dbReference type="Proteomes" id="UP000007431"/>
    </source>
</evidence>
<keyword evidence="3" id="KW-0479">Metal-binding</keyword>
<keyword evidence="9" id="KW-1185">Reference proteome</keyword>
<dbReference type="PANTHER" id="PTHR43226:SF4">
    <property type="entry name" value="XAA-PRO AMINOPEPTIDASE 3"/>
    <property type="match status" value="1"/>
</dbReference>
<dbReference type="HOGENOM" id="CLU_017266_1_1_1"/>
<dbReference type="InterPro" id="IPR000994">
    <property type="entry name" value="Pept_M24"/>
</dbReference>
<dbReference type="Proteomes" id="UP000007431">
    <property type="component" value="Unassembled WGS sequence"/>
</dbReference>
<protein>
    <recommendedName>
        <fullName evidence="7">Aminopeptidase P N-terminal domain-containing protein</fullName>
    </recommendedName>
</protein>
<evidence type="ECO:0000256" key="6">
    <source>
        <dbReference type="SAM" id="MobiDB-lite"/>
    </source>
</evidence>
<organism evidence="9">
    <name type="scientific">Schizophyllum commune (strain H4-8 / FGSC 9210)</name>
    <name type="common">Split gill fungus</name>
    <dbReference type="NCBI Taxonomy" id="578458"/>
    <lineage>
        <taxon>Eukaryota</taxon>
        <taxon>Fungi</taxon>
        <taxon>Dikarya</taxon>
        <taxon>Basidiomycota</taxon>
        <taxon>Agaricomycotina</taxon>
        <taxon>Agaricomycetes</taxon>
        <taxon>Agaricomycetidae</taxon>
        <taxon>Agaricales</taxon>
        <taxon>Schizophyllaceae</taxon>
        <taxon>Schizophyllum</taxon>
    </lineage>
</organism>
<comment type="similarity">
    <text evidence="2">Belongs to the peptidase M24B family.</text>
</comment>
<gene>
    <name evidence="8" type="ORF">SCHCODRAFT_46782</name>
</gene>
<comment type="cofactor">
    <cofactor evidence="1">
        <name>Mn(2+)</name>
        <dbReference type="ChEBI" id="CHEBI:29035"/>
    </cofactor>
</comment>
<dbReference type="SUPFAM" id="SSF55920">
    <property type="entry name" value="Creatinase/aminopeptidase"/>
    <property type="match status" value="1"/>
</dbReference>
<dbReference type="FunCoup" id="D8PL84">
    <property type="interactions" value="339"/>
</dbReference>
<dbReference type="Gene3D" id="3.40.350.10">
    <property type="entry name" value="Creatinase/prolidase N-terminal domain"/>
    <property type="match status" value="1"/>
</dbReference>
<dbReference type="InParanoid" id="D8PL84"/>
<dbReference type="CDD" id="cd01087">
    <property type="entry name" value="Prolidase"/>
    <property type="match status" value="1"/>
</dbReference>
<accession>D8PL84</accession>
<evidence type="ECO:0000259" key="7">
    <source>
        <dbReference type="SMART" id="SM01011"/>
    </source>
</evidence>
<dbReference type="PANTHER" id="PTHR43226">
    <property type="entry name" value="XAA-PRO AMINOPEPTIDASE 3"/>
    <property type="match status" value="1"/>
</dbReference>
<dbReference type="SMART" id="SM01011">
    <property type="entry name" value="AMP_N"/>
    <property type="match status" value="1"/>
</dbReference>
<evidence type="ECO:0000256" key="5">
    <source>
        <dbReference type="ARBA" id="ARBA00023211"/>
    </source>
</evidence>
<keyword evidence="4" id="KW-0378">Hydrolase</keyword>
<evidence type="ECO:0000256" key="2">
    <source>
        <dbReference type="ARBA" id="ARBA00008766"/>
    </source>
</evidence>
<name>D8PL84_SCHCM</name>
<dbReference type="eggNOG" id="KOG2414">
    <property type="taxonomic scope" value="Eukaryota"/>
</dbReference>
<dbReference type="InterPro" id="IPR029149">
    <property type="entry name" value="Creatin/AminoP/Spt16_N"/>
</dbReference>